<evidence type="ECO:0000313" key="2">
    <source>
        <dbReference type="EMBL" id="KKQ91477.1"/>
    </source>
</evidence>
<name>A0A0G0LKC4_9BACT</name>
<feature type="transmembrane region" description="Helical" evidence="1">
    <location>
        <begin position="470"/>
        <end position="489"/>
    </location>
</feature>
<feature type="transmembrane region" description="Helical" evidence="1">
    <location>
        <begin position="55"/>
        <end position="74"/>
    </location>
</feature>
<protein>
    <recommendedName>
        <fullName evidence="4">Glycosyltransferase RgtA/B/C/D-like domain-containing protein</fullName>
    </recommendedName>
</protein>
<feature type="transmembrane region" description="Helical" evidence="1">
    <location>
        <begin position="31"/>
        <end position="49"/>
    </location>
</feature>
<gene>
    <name evidence="2" type="ORF">UT17_C0007G0003</name>
</gene>
<dbReference type="Proteomes" id="UP000034774">
    <property type="component" value="Unassembled WGS sequence"/>
</dbReference>
<feature type="transmembrane region" description="Helical" evidence="1">
    <location>
        <begin position="383"/>
        <end position="407"/>
    </location>
</feature>
<accession>A0A0G0LKC4</accession>
<feature type="transmembrane region" description="Helical" evidence="1">
    <location>
        <begin position="246"/>
        <end position="265"/>
    </location>
</feature>
<feature type="transmembrane region" description="Helical" evidence="1">
    <location>
        <begin position="294"/>
        <end position="309"/>
    </location>
</feature>
<feature type="transmembrane region" description="Helical" evidence="1">
    <location>
        <begin position="175"/>
        <end position="197"/>
    </location>
</feature>
<dbReference type="EMBL" id="LBVU01000007">
    <property type="protein sequence ID" value="KKQ91477.1"/>
    <property type="molecule type" value="Genomic_DNA"/>
</dbReference>
<evidence type="ECO:0008006" key="4">
    <source>
        <dbReference type="Google" id="ProtNLM"/>
    </source>
</evidence>
<keyword evidence="1" id="KW-1133">Transmembrane helix</keyword>
<reference evidence="2 3" key="1">
    <citation type="journal article" date="2015" name="Nature">
        <title>rRNA introns, odd ribosomes, and small enigmatic genomes across a large radiation of phyla.</title>
        <authorList>
            <person name="Brown C.T."/>
            <person name="Hug L.A."/>
            <person name="Thomas B.C."/>
            <person name="Sharon I."/>
            <person name="Castelle C.J."/>
            <person name="Singh A."/>
            <person name="Wilkins M.J."/>
            <person name="Williams K.H."/>
            <person name="Banfield J.F."/>
        </authorList>
    </citation>
    <scope>NUCLEOTIDE SEQUENCE [LARGE SCALE GENOMIC DNA]</scope>
</reference>
<comment type="caution">
    <text evidence="2">The sequence shown here is derived from an EMBL/GenBank/DDBJ whole genome shotgun (WGS) entry which is preliminary data.</text>
</comment>
<feature type="transmembrane region" description="Helical" evidence="1">
    <location>
        <begin position="86"/>
        <end position="106"/>
    </location>
</feature>
<organism evidence="2 3">
    <name type="scientific">Candidatus Woesebacteria bacterium GW2011_GWB1_39_10</name>
    <dbReference type="NCBI Taxonomy" id="1618572"/>
    <lineage>
        <taxon>Bacteria</taxon>
        <taxon>Candidatus Woeseibacteriota</taxon>
    </lineage>
</organism>
<keyword evidence="1" id="KW-0472">Membrane</keyword>
<keyword evidence="1" id="KW-0812">Transmembrane</keyword>
<evidence type="ECO:0000313" key="3">
    <source>
        <dbReference type="Proteomes" id="UP000034774"/>
    </source>
</evidence>
<feature type="transmembrane region" description="Helical" evidence="1">
    <location>
        <begin position="272"/>
        <end position="288"/>
    </location>
</feature>
<feature type="transmembrane region" description="Helical" evidence="1">
    <location>
        <begin position="316"/>
        <end position="349"/>
    </location>
</feature>
<dbReference type="AlphaFoldDB" id="A0A0G0LKC4"/>
<evidence type="ECO:0000256" key="1">
    <source>
        <dbReference type="SAM" id="Phobius"/>
    </source>
</evidence>
<proteinExistence type="predicted"/>
<feature type="transmembrane region" description="Helical" evidence="1">
    <location>
        <begin position="6"/>
        <end position="24"/>
    </location>
</feature>
<feature type="transmembrane region" description="Helical" evidence="1">
    <location>
        <begin position="442"/>
        <end position="463"/>
    </location>
</feature>
<sequence length="613" mass="69537">MIPFILFVIFIIYPLGRTILLQITDSNSQEITKSLVFGLLLISIIPYLLGAAGIYQYTQIILLVFSILSWILILKKAKFSFSNFNWLLLILTVFVVTLNSQILYPFGQITPKGISLYGAHYIDSTWHLALINSLLRSIPPENPVYAGVMLKNYHYFADLQMAVIHSFTSISIEKIFFVLMGPLYLLLASVSVYSFVYKSFNSKLIAVFSILLILCAGNWYYFSRLIYPAATVSPSVAWMDFYSSKIVNYPLLYSLSLSFVLLELIVSRPLKIRAAIILGVISGFMFMVKSHSTLIFLSSLFVLGILKAFQKEWSMIVISIIGIIVCLFLALSTLTNGSSVLLFSPMWFIKTMYESPFHLNTSDWELRRQFLLSIGAYLGVVKLYLQGLSFFLVINFGLGLVGVIYYIFKFFVSKDVEKLLVIIFTISLGLTLSFIYSKSATVTIQFIYTAYISSQILFLVFLNNHLTKKYVVLVSVLYWTSLLPGVNFINNQYKGSIGQYNIFPEISQALVYIHNLTPGIVLTSPEFWSGSYMPAYSSQRVYLSDLGTVEVFGINPDQRKQISNKILTCQQTVPLEISYLFTTNIYNCLDNQPTIQKIYSNSAVSIYRKNAPQ</sequence>
<feature type="transmembrane region" description="Helical" evidence="1">
    <location>
        <begin position="419"/>
        <end position="436"/>
    </location>
</feature>
<feature type="transmembrane region" description="Helical" evidence="1">
    <location>
        <begin position="204"/>
        <end position="222"/>
    </location>
</feature>